<feature type="region of interest" description="Disordered" evidence="1">
    <location>
        <begin position="20"/>
        <end position="40"/>
    </location>
</feature>
<name>A0A9W9C591_9PLEO</name>
<gene>
    <name evidence="3" type="ORF">N0V89_012279</name>
</gene>
<protein>
    <submittedName>
        <fullName evidence="3">Uncharacterized protein</fullName>
    </submittedName>
</protein>
<evidence type="ECO:0000313" key="3">
    <source>
        <dbReference type="EMBL" id="KAJ4344536.1"/>
    </source>
</evidence>
<feature type="region of interest" description="Disordered" evidence="1">
    <location>
        <begin position="266"/>
        <end position="320"/>
    </location>
</feature>
<proteinExistence type="predicted"/>
<sequence>MSALGRENVDGGYVYGSDSEFISTSDEDDGYATPSGADSDNDLSRFTNYFDTNTDDNVDEWEDEEIDLAPATEVALTSSFHDYWCQSNDLVFDYMYYCEPIVLLLLSMYLGLCVGYFLSPGRDVRASAPVPTVFSSITSTASHPVTTGVLITATTTTTGTIASVIFTATTTTVTVTMTESDQGTVSATPSETYDAPAATIAPSPEVPYSPESNCMFLRRWRRNIRYETRTMQLAQPKWPVSKFVDRVILSMDRFIRDVERCLDKGRYPRTAGEDDQNKLRQESPRQKDRRHPESSQAPLEEKKNEQRSTRDELEKIEEESMQIETALERLREEQARLKKEYQEEQRKAIGNYWVEWVRRMMNEVEGLVR</sequence>
<feature type="transmembrane region" description="Helical" evidence="2">
    <location>
        <begin position="94"/>
        <end position="118"/>
    </location>
</feature>
<comment type="caution">
    <text evidence="3">The sequence shown here is derived from an EMBL/GenBank/DDBJ whole genome shotgun (WGS) entry which is preliminary data.</text>
</comment>
<keyword evidence="2" id="KW-0812">Transmembrane</keyword>
<keyword evidence="4" id="KW-1185">Reference proteome</keyword>
<accession>A0A9W9C591</accession>
<evidence type="ECO:0000256" key="2">
    <source>
        <dbReference type="SAM" id="Phobius"/>
    </source>
</evidence>
<dbReference type="Proteomes" id="UP001140513">
    <property type="component" value="Unassembled WGS sequence"/>
</dbReference>
<dbReference type="EMBL" id="JAPEUX010000010">
    <property type="protein sequence ID" value="KAJ4344536.1"/>
    <property type="molecule type" value="Genomic_DNA"/>
</dbReference>
<organism evidence="3 4">
    <name type="scientific">Didymosphaeria variabile</name>
    <dbReference type="NCBI Taxonomy" id="1932322"/>
    <lineage>
        <taxon>Eukaryota</taxon>
        <taxon>Fungi</taxon>
        <taxon>Dikarya</taxon>
        <taxon>Ascomycota</taxon>
        <taxon>Pezizomycotina</taxon>
        <taxon>Dothideomycetes</taxon>
        <taxon>Pleosporomycetidae</taxon>
        <taxon>Pleosporales</taxon>
        <taxon>Massarineae</taxon>
        <taxon>Didymosphaeriaceae</taxon>
        <taxon>Didymosphaeria</taxon>
    </lineage>
</organism>
<dbReference type="GeneID" id="80915809"/>
<evidence type="ECO:0000256" key="1">
    <source>
        <dbReference type="SAM" id="MobiDB-lite"/>
    </source>
</evidence>
<feature type="compositionally biased region" description="Basic and acidic residues" evidence="1">
    <location>
        <begin position="266"/>
        <end position="313"/>
    </location>
</feature>
<evidence type="ECO:0000313" key="4">
    <source>
        <dbReference type="Proteomes" id="UP001140513"/>
    </source>
</evidence>
<dbReference type="RefSeq" id="XP_056064988.1">
    <property type="nucleotide sequence ID" value="XM_056221001.1"/>
</dbReference>
<keyword evidence="2" id="KW-1133">Transmembrane helix</keyword>
<reference evidence="3" key="1">
    <citation type="submission" date="2022-10" db="EMBL/GenBank/DDBJ databases">
        <title>Tapping the CABI collections for fungal endophytes: first genome assemblies for Collariella, Neodidymelliopsis, Ascochyta clinopodiicola, Didymella pomorum, Didymosphaeria variabile, Neocosmospora piperis and Neocucurbitaria cava.</title>
        <authorList>
            <person name="Hill R."/>
        </authorList>
    </citation>
    <scope>NUCLEOTIDE SEQUENCE</scope>
    <source>
        <strain evidence="3">IMI 356815</strain>
    </source>
</reference>
<dbReference type="AlphaFoldDB" id="A0A9W9C591"/>
<keyword evidence="2" id="KW-0472">Membrane</keyword>